<organism evidence="2">
    <name type="scientific">hydrothermal vent metagenome</name>
    <dbReference type="NCBI Taxonomy" id="652676"/>
    <lineage>
        <taxon>unclassified sequences</taxon>
        <taxon>metagenomes</taxon>
        <taxon>ecological metagenomes</taxon>
    </lineage>
</organism>
<dbReference type="AlphaFoldDB" id="A0A1W1DTN7"/>
<accession>A0A1W1DTN7</accession>
<keyword evidence="2" id="KW-0560">Oxidoreductase</keyword>
<dbReference type="Gene3D" id="2.60.120.10">
    <property type="entry name" value="Jelly Rolls"/>
    <property type="match status" value="1"/>
</dbReference>
<proteinExistence type="inferred from homology"/>
<dbReference type="InterPro" id="IPR011051">
    <property type="entry name" value="RmlC_Cupin_sf"/>
</dbReference>
<comment type="similarity">
    <text evidence="1">Belongs to the cysteine dioxygenase family.</text>
</comment>
<protein>
    <submittedName>
        <fullName evidence="2">Cysteine dioxygenase type I</fullName>
        <ecNumber evidence="2">1.13.11.20</ecNumber>
    </submittedName>
</protein>
<gene>
    <name evidence="2" type="ORF">MNB_SUP05-SYMBIONT-4-75</name>
</gene>
<name>A0A1W1DTN7_9ZZZZ</name>
<dbReference type="GO" id="GO:0005506">
    <property type="term" value="F:iron ion binding"/>
    <property type="evidence" value="ECO:0007669"/>
    <property type="project" value="InterPro"/>
</dbReference>
<dbReference type="InterPro" id="IPR014710">
    <property type="entry name" value="RmlC-like_jellyroll"/>
</dbReference>
<keyword evidence="2" id="KW-0223">Dioxygenase</keyword>
<evidence type="ECO:0000256" key="1">
    <source>
        <dbReference type="ARBA" id="ARBA00006622"/>
    </source>
</evidence>
<dbReference type="InterPro" id="IPR010300">
    <property type="entry name" value="CDO_1"/>
</dbReference>
<dbReference type="EC" id="1.13.11.20" evidence="2"/>
<dbReference type="GO" id="GO:0017172">
    <property type="term" value="F:cysteine dioxygenase activity"/>
    <property type="evidence" value="ECO:0007669"/>
    <property type="project" value="UniProtKB-EC"/>
</dbReference>
<dbReference type="EMBL" id="FPHY01000008">
    <property type="protein sequence ID" value="SFV85049.1"/>
    <property type="molecule type" value="Genomic_DNA"/>
</dbReference>
<dbReference type="SUPFAM" id="SSF51182">
    <property type="entry name" value="RmlC-like cupins"/>
    <property type="match status" value="1"/>
</dbReference>
<sequence length="161" mass="18691">MFKEIKNYDYIHTTGFDFQALCELLANERHDLAVEQIKILAQEIESKNLYFDKGNYSRNVISNNDCWLGLLCWDKGAITRIHGHPEQSFIYILEGSLSCKSFDKEVVTELHSNKLKNGEFRYNKGIKGKMDNYIHQISATQKSISLHYYSDNPTKGEIFDI</sequence>
<reference evidence="2" key="1">
    <citation type="submission" date="2016-10" db="EMBL/GenBank/DDBJ databases">
        <authorList>
            <person name="de Groot N.N."/>
        </authorList>
    </citation>
    <scope>NUCLEOTIDE SEQUENCE</scope>
</reference>
<dbReference type="Pfam" id="PF05995">
    <property type="entry name" value="CDO_I"/>
    <property type="match status" value="1"/>
</dbReference>
<evidence type="ECO:0000313" key="2">
    <source>
        <dbReference type="EMBL" id="SFV85049.1"/>
    </source>
</evidence>